<dbReference type="SUPFAM" id="SSF141868">
    <property type="entry name" value="EAL domain-like"/>
    <property type="match status" value="1"/>
</dbReference>
<name>A0A4R6SBC5_9FIRM</name>
<dbReference type="SUPFAM" id="SSF55073">
    <property type="entry name" value="Nucleotide cyclase"/>
    <property type="match status" value="1"/>
</dbReference>
<dbReference type="EMBL" id="SNXX01000007">
    <property type="protein sequence ID" value="TDP96874.1"/>
    <property type="molecule type" value="Genomic_DNA"/>
</dbReference>
<evidence type="ECO:0000259" key="3">
    <source>
        <dbReference type="PROSITE" id="PS50887"/>
    </source>
</evidence>
<feature type="transmembrane region" description="Helical" evidence="1">
    <location>
        <begin position="6"/>
        <end position="26"/>
    </location>
</feature>
<organism evidence="4 5">
    <name type="scientific">Halanaerobium saccharolyticum</name>
    <dbReference type="NCBI Taxonomy" id="43595"/>
    <lineage>
        <taxon>Bacteria</taxon>
        <taxon>Bacillati</taxon>
        <taxon>Bacillota</taxon>
        <taxon>Clostridia</taxon>
        <taxon>Halanaerobiales</taxon>
        <taxon>Halanaerobiaceae</taxon>
        <taxon>Halanaerobium</taxon>
    </lineage>
</organism>
<dbReference type="Gene3D" id="3.20.20.450">
    <property type="entry name" value="EAL domain"/>
    <property type="match status" value="1"/>
</dbReference>
<evidence type="ECO:0000313" key="5">
    <source>
        <dbReference type="Proteomes" id="UP000295176"/>
    </source>
</evidence>
<dbReference type="PROSITE" id="PS50883">
    <property type="entry name" value="EAL"/>
    <property type="match status" value="1"/>
</dbReference>
<dbReference type="Pfam" id="PF00990">
    <property type="entry name" value="GGDEF"/>
    <property type="match status" value="1"/>
</dbReference>
<dbReference type="SMART" id="SM00267">
    <property type="entry name" value="GGDEF"/>
    <property type="match status" value="1"/>
</dbReference>
<dbReference type="AlphaFoldDB" id="A0A4R6SBC5"/>
<accession>A0A4R6SBC5</accession>
<gene>
    <name evidence="4" type="ORF">C7957_10770</name>
</gene>
<keyword evidence="1" id="KW-0812">Transmembrane</keyword>
<sequence length="544" mass="63155">MFEDRTLLLIFSILFLAVLVALIVYFTGGTRFSYAHLIYLPIILAAYFYKIKGGITAALIGGFLLGPYMPLNTSTMTMQGLENWTFRISLLVVVGTFAGYLFSLLESQLEQVNQIAYYDSETELPNKLKLKKELEKEIEAENDFYLLILSINNFIDIYKMIGFMNFSNYIKKLLQYIKDFEKIRDQIYYINESKYGLILKKEADLSIFLSQFVEYMDHAVEFNQISIFNDISLGITAYPEQSQIADELIDQAFLSLEKAASKKLQYWQYQEQDSSFKESNIGLLADINKSILNDDFELYYQPKVNLVDRSVETFEALIRWNHPERGFISPAEFIPRVEQSSLIEPLTEWVVKRALNDINKFNQKNEDKNYSIAVNISARNLQHPNFAESLIQNLEFFNINPERLSLEITETDLILEIKENIKKLKKLKSKGIKIYLDDFGKGYSSLKYLKELPVDYLKIDQYFIKNIGLEKSTENIIHSIINMAHALNLKVVAEGVEKKEQLDFLQELGCDYAQGYYFARPDTKENIIKKLAEEDKYILNSIDN</sequence>
<keyword evidence="1" id="KW-0472">Membrane</keyword>
<evidence type="ECO:0000313" key="4">
    <source>
        <dbReference type="EMBL" id="TDP96874.1"/>
    </source>
</evidence>
<feature type="transmembrane region" description="Helical" evidence="1">
    <location>
        <begin position="84"/>
        <end position="105"/>
    </location>
</feature>
<comment type="caution">
    <text evidence="4">The sequence shown here is derived from an EMBL/GenBank/DDBJ whole genome shotgun (WGS) entry which is preliminary data.</text>
</comment>
<feature type="domain" description="GGDEF" evidence="3">
    <location>
        <begin position="142"/>
        <end position="272"/>
    </location>
</feature>
<dbReference type="InterPro" id="IPR029787">
    <property type="entry name" value="Nucleotide_cyclase"/>
</dbReference>
<dbReference type="InterPro" id="IPR000160">
    <property type="entry name" value="GGDEF_dom"/>
</dbReference>
<dbReference type="InterPro" id="IPR001633">
    <property type="entry name" value="EAL_dom"/>
</dbReference>
<dbReference type="PROSITE" id="PS50887">
    <property type="entry name" value="GGDEF"/>
    <property type="match status" value="1"/>
</dbReference>
<evidence type="ECO:0000259" key="2">
    <source>
        <dbReference type="PROSITE" id="PS50883"/>
    </source>
</evidence>
<dbReference type="Gene3D" id="3.30.70.270">
    <property type="match status" value="1"/>
</dbReference>
<feature type="transmembrane region" description="Helical" evidence="1">
    <location>
        <begin position="38"/>
        <end position="64"/>
    </location>
</feature>
<dbReference type="CDD" id="cd01948">
    <property type="entry name" value="EAL"/>
    <property type="match status" value="1"/>
</dbReference>
<evidence type="ECO:0000256" key="1">
    <source>
        <dbReference type="SAM" id="Phobius"/>
    </source>
</evidence>
<dbReference type="GO" id="GO:0071111">
    <property type="term" value="F:cyclic-guanylate-specific phosphodiesterase activity"/>
    <property type="evidence" value="ECO:0007669"/>
    <property type="project" value="InterPro"/>
</dbReference>
<keyword evidence="1" id="KW-1133">Transmembrane helix</keyword>
<dbReference type="SMART" id="SM00052">
    <property type="entry name" value="EAL"/>
    <property type="match status" value="1"/>
</dbReference>
<protein>
    <submittedName>
        <fullName evidence="4">Diguanylate cyclase/phosphodiesterase</fullName>
    </submittedName>
</protein>
<dbReference type="PANTHER" id="PTHR33121:SF71">
    <property type="entry name" value="OXYGEN SENSOR PROTEIN DOSP"/>
    <property type="match status" value="1"/>
</dbReference>
<dbReference type="Pfam" id="PF00563">
    <property type="entry name" value="EAL"/>
    <property type="match status" value="1"/>
</dbReference>
<proteinExistence type="predicted"/>
<dbReference type="PANTHER" id="PTHR33121">
    <property type="entry name" value="CYCLIC DI-GMP PHOSPHODIESTERASE PDEF"/>
    <property type="match status" value="1"/>
</dbReference>
<dbReference type="RefSeq" id="WP_133530113.1">
    <property type="nucleotide sequence ID" value="NZ_SNXX01000007.1"/>
</dbReference>
<feature type="domain" description="EAL" evidence="2">
    <location>
        <begin position="280"/>
        <end position="535"/>
    </location>
</feature>
<dbReference type="InterPro" id="IPR050706">
    <property type="entry name" value="Cyclic-di-GMP_PDE-like"/>
</dbReference>
<dbReference type="InterPro" id="IPR043128">
    <property type="entry name" value="Rev_trsase/Diguanyl_cyclase"/>
</dbReference>
<dbReference type="InterPro" id="IPR035919">
    <property type="entry name" value="EAL_sf"/>
</dbReference>
<dbReference type="Proteomes" id="UP000295176">
    <property type="component" value="Unassembled WGS sequence"/>
</dbReference>
<reference evidence="4 5" key="1">
    <citation type="submission" date="2019-03" db="EMBL/GenBank/DDBJ databases">
        <title>Subsurface microbial communities from deep shales in Ohio and West Virginia, USA.</title>
        <authorList>
            <person name="Wrighton K."/>
        </authorList>
    </citation>
    <scope>NUCLEOTIDE SEQUENCE [LARGE SCALE GENOMIC DNA]</scope>
    <source>
        <strain evidence="4 5">MSL 7</strain>
    </source>
</reference>